<dbReference type="RefSeq" id="XP_009057409.1">
    <property type="nucleotide sequence ID" value="XM_009059161.1"/>
</dbReference>
<feature type="non-terminal residue" evidence="1">
    <location>
        <position position="1"/>
    </location>
</feature>
<organism evidence="1 2">
    <name type="scientific">Lottia gigantea</name>
    <name type="common">Giant owl limpet</name>
    <dbReference type="NCBI Taxonomy" id="225164"/>
    <lineage>
        <taxon>Eukaryota</taxon>
        <taxon>Metazoa</taxon>
        <taxon>Spiralia</taxon>
        <taxon>Lophotrochozoa</taxon>
        <taxon>Mollusca</taxon>
        <taxon>Gastropoda</taxon>
        <taxon>Patellogastropoda</taxon>
        <taxon>Lottioidea</taxon>
        <taxon>Lottiidae</taxon>
        <taxon>Lottia</taxon>
    </lineage>
</organism>
<proteinExistence type="predicted"/>
<dbReference type="HOGENOM" id="CLU_2747369_0_0_1"/>
<evidence type="ECO:0000313" key="2">
    <source>
        <dbReference type="Proteomes" id="UP000030746"/>
    </source>
</evidence>
<keyword evidence="2" id="KW-1185">Reference proteome</keyword>
<dbReference type="Proteomes" id="UP000030746">
    <property type="component" value="Unassembled WGS sequence"/>
</dbReference>
<evidence type="ECO:0000313" key="1">
    <source>
        <dbReference type="EMBL" id="ESO91876.1"/>
    </source>
</evidence>
<dbReference type="KEGG" id="lgi:LOTGIDRAFT_88868"/>
<dbReference type="STRING" id="225164.V4AEX9"/>
<feature type="non-terminal residue" evidence="1">
    <location>
        <position position="71"/>
    </location>
</feature>
<sequence length="71" mass="7812">LNCPITQSEVIKCVQKMKSGTSPGPDGIVTDFYKACSDIFAPSLTKIFNTIFDYGSFPDSWLKAIISPLHK</sequence>
<dbReference type="OrthoDB" id="410104at2759"/>
<dbReference type="CTD" id="20252812"/>
<dbReference type="AlphaFoldDB" id="V4AEX9"/>
<accession>V4AEX9</accession>
<reference evidence="1 2" key="1">
    <citation type="journal article" date="2013" name="Nature">
        <title>Insights into bilaterian evolution from three spiralian genomes.</title>
        <authorList>
            <person name="Simakov O."/>
            <person name="Marletaz F."/>
            <person name="Cho S.J."/>
            <person name="Edsinger-Gonzales E."/>
            <person name="Havlak P."/>
            <person name="Hellsten U."/>
            <person name="Kuo D.H."/>
            <person name="Larsson T."/>
            <person name="Lv J."/>
            <person name="Arendt D."/>
            <person name="Savage R."/>
            <person name="Osoegawa K."/>
            <person name="de Jong P."/>
            <person name="Grimwood J."/>
            <person name="Chapman J.A."/>
            <person name="Shapiro H."/>
            <person name="Aerts A."/>
            <person name="Otillar R.P."/>
            <person name="Terry A.Y."/>
            <person name="Boore J.L."/>
            <person name="Grigoriev I.V."/>
            <person name="Lindberg D.R."/>
            <person name="Seaver E.C."/>
            <person name="Weisblat D.A."/>
            <person name="Putnam N.H."/>
            <person name="Rokhsar D.S."/>
        </authorList>
    </citation>
    <scope>NUCLEOTIDE SEQUENCE [LARGE SCALE GENOMIC DNA]</scope>
</reference>
<evidence type="ECO:0008006" key="3">
    <source>
        <dbReference type="Google" id="ProtNLM"/>
    </source>
</evidence>
<dbReference type="GeneID" id="20252812"/>
<protein>
    <recommendedName>
        <fullName evidence="3">Reverse transcriptase domain-containing protein</fullName>
    </recommendedName>
</protein>
<dbReference type="PANTHER" id="PTHR19446">
    <property type="entry name" value="REVERSE TRANSCRIPTASES"/>
    <property type="match status" value="1"/>
</dbReference>
<name>V4AEX9_LOTGI</name>
<dbReference type="OMA" id="DPTDLCH"/>
<gene>
    <name evidence="1" type="ORF">LOTGIDRAFT_88868</name>
</gene>
<dbReference type="EMBL" id="KB202199">
    <property type="protein sequence ID" value="ESO91876.1"/>
    <property type="molecule type" value="Genomic_DNA"/>
</dbReference>